<feature type="compositionally biased region" description="Acidic residues" evidence="3">
    <location>
        <begin position="796"/>
        <end position="815"/>
    </location>
</feature>
<dbReference type="Pfam" id="PF00041">
    <property type="entry name" value="fn3"/>
    <property type="match status" value="2"/>
</dbReference>
<feature type="compositionally biased region" description="Acidic residues" evidence="3">
    <location>
        <begin position="830"/>
        <end position="842"/>
    </location>
</feature>
<feature type="region of interest" description="Disordered" evidence="3">
    <location>
        <begin position="791"/>
        <end position="937"/>
    </location>
</feature>
<feature type="region of interest" description="Disordered" evidence="3">
    <location>
        <begin position="696"/>
        <end position="769"/>
    </location>
</feature>
<proteinExistence type="predicted"/>
<dbReference type="KEGG" id="btab:109030469"/>
<dbReference type="Pfam" id="PF07679">
    <property type="entry name" value="I-set"/>
    <property type="match status" value="2"/>
</dbReference>
<dbReference type="CDD" id="cd00063">
    <property type="entry name" value="FN3"/>
    <property type="match status" value="2"/>
</dbReference>
<keyword evidence="4" id="KW-1133">Transmembrane helix</keyword>
<feature type="domain" description="Fibronectin type-III" evidence="6">
    <location>
        <begin position="325"/>
        <end position="418"/>
    </location>
</feature>
<protein>
    <recommendedName>
        <fullName evidence="9">Titin</fullName>
    </recommendedName>
</protein>
<feature type="region of interest" description="Disordered" evidence="3">
    <location>
        <begin position="1"/>
        <end position="36"/>
    </location>
</feature>
<dbReference type="SMART" id="SM00409">
    <property type="entry name" value="IG"/>
    <property type="match status" value="2"/>
</dbReference>
<evidence type="ECO:0000259" key="5">
    <source>
        <dbReference type="PROSITE" id="PS50835"/>
    </source>
</evidence>
<accession>A0A9P0A5C2</accession>
<evidence type="ECO:0008006" key="9">
    <source>
        <dbReference type="Google" id="ProtNLM"/>
    </source>
</evidence>
<feature type="region of interest" description="Disordered" evidence="3">
    <location>
        <begin position="1088"/>
        <end position="1111"/>
    </location>
</feature>
<keyword evidence="4" id="KW-0812">Transmembrane</keyword>
<dbReference type="InterPro" id="IPR003599">
    <property type="entry name" value="Ig_sub"/>
</dbReference>
<dbReference type="InterPro" id="IPR003598">
    <property type="entry name" value="Ig_sub2"/>
</dbReference>
<dbReference type="Proteomes" id="UP001152759">
    <property type="component" value="Chromosome 2"/>
</dbReference>
<sequence>MGAAHSKRRDSFSQKDYYRSSGTGRPSPPGKPFLVPNASNTIPDVLTIQWEAPYDHGGSRIIGYLVEHRRTGSPHWVRATPALVRGTELVLSGLEPGWRYHFRVSAENAAGLSEPGPLSEPFAVTLHRQVASAPFFYQELHDATALENEKVEFTVRVEGTPTPQVAWYHDGFEIFSNRRQRIVTNGDASSLIIYEAAMSDEGEIKCTATNRAGHAQTKAKLVLEAPPTIRLSRQYEDGLLFEKDEIIRLKVYVGGRPSPTVCWYHNGELLSHGGRYEISFVDKYATLRVAEAKRGDRGEYTLRAYNNISEDTASFLVTVTDRPEAPDSIQVVMTLGRSVTLSWSEPQDDGGCKIGNYIIEYNRIGWNVWLKAATCRQLTTTLVDLIEGSKYRFRVKAENPYGVSEPSRESDVIFIPDPKRGLLEPPGADASSRLGNYTIDSVNLDENKPARFSGVVPEIVVSEDRVVSHRRSKRKATRSHEASPSPEVDSGISVVPEIDFEIPEIETEKPVAPVKKPRKKVKKPEVPVESGSQLESPPGGGSVASETAYMSAMYDFEMGTSNSELMLVLLPDKSGHPENEGANVDRESYLSDFDDLAIAPPMSLSAPELGSCDYPDDVEIRNAVSSTELLHEKAMARFYQAFTEDEMDRLKKLERRHSFGSRSSLGKNKQVNEMMIENRLQKAKLEKDTLLKRSEIAKPDVKPQESSLRKTGLGTVPEQVEPKELKPRDRRTVPEVKIQHSTPEITRRGFTPEPEERKGGRETGQADDRILSVKLKKPLKITFGANVYNSSLEANEQLDDVNEPLDDVSDEDDFDFDTRVEGRPPLIAETFDEVEELEESDEFEARPEAYRPRSRTVTTKPPARTSDTETYHPRNMIPVPRPSVDPQTSHTDRRSRSRSPLSRVSADSSQRAPPEPKVQPPPRGSSLSRKDTFSEIIIPPDVHLPSVNTLEASKANGTKMKSESNILKPILKRRPSDDAAGKAPIAVVESELNIIPKALSSEAFGDDLERRTGRRVRIEEPASLDRKSKSVNFQDAERRVSGVDPDPRSVLISHYSDIVREFGKLKKAPKTLYLNYEDLKAAAQEAPEAVESVEDKEETEVVSSPEARAPEIKTPEVKPEPEVVEEVAQQTVLSPEEEEKLRKVEKKVSSLCDYVMDLGLFLVACYFYFFDNALYSIPFLVLMLCRQVQETVQEKIRKWRKPKEE</sequence>
<feature type="region of interest" description="Disordered" evidence="3">
    <location>
        <begin position="511"/>
        <end position="543"/>
    </location>
</feature>
<feature type="region of interest" description="Disordered" evidence="3">
    <location>
        <begin position="466"/>
        <end position="494"/>
    </location>
</feature>
<dbReference type="AlphaFoldDB" id="A0A9P0A5C2"/>
<evidence type="ECO:0000256" key="2">
    <source>
        <dbReference type="ARBA" id="ARBA00023319"/>
    </source>
</evidence>
<feature type="compositionally biased region" description="Basic and acidic residues" evidence="3">
    <location>
        <begin position="754"/>
        <end position="769"/>
    </location>
</feature>
<dbReference type="SUPFAM" id="SSF49265">
    <property type="entry name" value="Fibronectin type III"/>
    <property type="match status" value="1"/>
</dbReference>
<dbReference type="PROSITE" id="PS50853">
    <property type="entry name" value="FN3"/>
    <property type="match status" value="2"/>
</dbReference>
<evidence type="ECO:0000313" key="7">
    <source>
        <dbReference type="EMBL" id="CAH0384234.1"/>
    </source>
</evidence>
<reference evidence="7" key="1">
    <citation type="submission" date="2021-12" db="EMBL/GenBank/DDBJ databases">
        <authorList>
            <person name="King R."/>
        </authorList>
    </citation>
    <scope>NUCLEOTIDE SEQUENCE</scope>
</reference>
<evidence type="ECO:0000259" key="6">
    <source>
        <dbReference type="PROSITE" id="PS50853"/>
    </source>
</evidence>
<feature type="domain" description="Fibronectin type-III" evidence="6">
    <location>
        <begin position="28"/>
        <end position="129"/>
    </location>
</feature>
<dbReference type="EMBL" id="OU963863">
    <property type="protein sequence ID" value="CAH0384234.1"/>
    <property type="molecule type" value="Genomic_DNA"/>
</dbReference>
<dbReference type="PANTHER" id="PTHR13817">
    <property type="entry name" value="TITIN"/>
    <property type="match status" value="1"/>
</dbReference>
<keyword evidence="8" id="KW-1185">Reference proteome</keyword>
<evidence type="ECO:0000256" key="4">
    <source>
        <dbReference type="SAM" id="Phobius"/>
    </source>
</evidence>
<feature type="domain" description="Ig-like" evidence="5">
    <location>
        <begin position="227"/>
        <end position="320"/>
    </location>
</feature>
<dbReference type="FunFam" id="2.60.40.10:FF:001806">
    <property type="entry name" value="Blast:Twitchin"/>
    <property type="match status" value="1"/>
</dbReference>
<name>A0A9P0A5C2_BEMTA</name>
<dbReference type="FunFam" id="2.60.40.10:FF:000031">
    <property type="entry name" value="Myosin-binding protein C, slow type"/>
    <property type="match status" value="1"/>
</dbReference>
<dbReference type="GO" id="GO:0031430">
    <property type="term" value="C:M band"/>
    <property type="evidence" value="ECO:0007669"/>
    <property type="project" value="TreeGrafter"/>
</dbReference>
<dbReference type="GO" id="GO:0045214">
    <property type="term" value="P:sarcomere organization"/>
    <property type="evidence" value="ECO:0007669"/>
    <property type="project" value="TreeGrafter"/>
</dbReference>
<dbReference type="PANTHER" id="PTHR13817:SF167">
    <property type="entry name" value="MYOMESIN AND MYOSIN BINDING PROTEIN"/>
    <property type="match status" value="1"/>
</dbReference>
<dbReference type="PRINTS" id="PR00014">
    <property type="entry name" value="FNTYPEIII"/>
</dbReference>
<dbReference type="InterPro" id="IPR003961">
    <property type="entry name" value="FN3_dom"/>
</dbReference>
<evidence type="ECO:0000256" key="1">
    <source>
        <dbReference type="ARBA" id="ARBA00022737"/>
    </source>
</evidence>
<dbReference type="PROSITE" id="PS50835">
    <property type="entry name" value="IG_LIKE"/>
    <property type="match status" value="2"/>
</dbReference>
<dbReference type="InterPro" id="IPR036116">
    <property type="entry name" value="FN3_sf"/>
</dbReference>
<feature type="compositionally biased region" description="Basic and acidic residues" evidence="3">
    <location>
        <begin position="720"/>
        <end position="738"/>
    </location>
</feature>
<evidence type="ECO:0000256" key="3">
    <source>
        <dbReference type="SAM" id="MobiDB-lite"/>
    </source>
</evidence>
<feature type="compositionally biased region" description="Basic residues" evidence="3">
    <location>
        <begin position="468"/>
        <end position="477"/>
    </location>
</feature>
<dbReference type="InterPro" id="IPR007110">
    <property type="entry name" value="Ig-like_dom"/>
</dbReference>
<dbReference type="Gene3D" id="2.60.40.10">
    <property type="entry name" value="Immunoglobulins"/>
    <property type="match status" value="4"/>
</dbReference>
<evidence type="ECO:0000313" key="8">
    <source>
        <dbReference type="Proteomes" id="UP001152759"/>
    </source>
</evidence>
<dbReference type="InterPro" id="IPR036179">
    <property type="entry name" value="Ig-like_dom_sf"/>
</dbReference>
<dbReference type="SMART" id="SM00060">
    <property type="entry name" value="FN3"/>
    <property type="match status" value="2"/>
</dbReference>
<dbReference type="InterPro" id="IPR013098">
    <property type="entry name" value="Ig_I-set"/>
</dbReference>
<feature type="domain" description="Ig-like" evidence="5">
    <location>
        <begin position="134"/>
        <end position="222"/>
    </location>
</feature>
<dbReference type="SUPFAM" id="SSF48726">
    <property type="entry name" value="Immunoglobulin"/>
    <property type="match status" value="2"/>
</dbReference>
<feature type="compositionally biased region" description="Pro residues" evidence="3">
    <location>
        <begin position="913"/>
        <end position="923"/>
    </location>
</feature>
<keyword evidence="4" id="KW-0472">Membrane</keyword>
<gene>
    <name evidence="7" type="ORF">BEMITA_LOCUS3589</name>
</gene>
<feature type="compositionally biased region" description="Basic and acidic residues" evidence="3">
    <location>
        <begin position="9"/>
        <end position="18"/>
    </location>
</feature>
<dbReference type="InterPro" id="IPR013783">
    <property type="entry name" value="Ig-like_fold"/>
</dbReference>
<dbReference type="FunFam" id="2.60.40.10:FF:000612">
    <property type="entry name" value="palladin isoform X1"/>
    <property type="match status" value="1"/>
</dbReference>
<organism evidence="7 8">
    <name type="scientific">Bemisia tabaci</name>
    <name type="common">Sweetpotato whitefly</name>
    <name type="synonym">Aleurodes tabaci</name>
    <dbReference type="NCBI Taxonomy" id="7038"/>
    <lineage>
        <taxon>Eukaryota</taxon>
        <taxon>Metazoa</taxon>
        <taxon>Ecdysozoa</taxon>
        <taxon>Arthropoda</taxon>
        <taxon>Hexapoda</taxon>
        <taxon>Insecta</taxon>
        <taxon>Pterygota</taxon>
        <taxon>Neoptera</taxon>
        <taxon>Paraneoptera</taxon>
        <taxon>Hemiptera</taxon>
        <taxon>Sternorrhyncha</taxon>
        <taxon>Aleyrodoidea</taxon>
        <taxon>Aleyrodidae</taxon>
        <taxon>Aleyrodinae</taxon>
        <taxon>Bemisia</taxon>
    </lineage>
</organism>
<feature type="compositionally biased region" description="Acidic residues" evidence="3">
    <location>
        <begin position="1091"/>
        <end position="1100"/>
    </location>
</feature>
<feature type="transmembrane region" description="Helical" evidence="4">
    <location>
        <begin position="1158"/>
        <end position="1185"/>
    </location>
</feature>
<dbReference type="SMART" id="SM00408">
    <property type="entry name" value="IGc2"/>
    <property type="match status" value="2"/>
</dbReference>
<keyword evidence="1" id="KW-0677">Repeat</keyword>
<keyword evidence="2" id="KW-0393">Immunoglobulin domain</keyword>
<dbReference type="InterPro" id="IPR050964">
    <property type="entry name" value="Striated_Muscle_Regulatory"/>
</dbReference>